<dbReference type="Pfam" id="PF07589">
    <property type="entry name" value="PEP-CTERM"/>
    <property type="match status" value="1"/>
</dbReference>
<reference evidence="4" key="1">
    <citation type="journal article" date="2010" name="ISME J.">
        <title>The complete genome sequence of the algal symbiont Dinoroseobacter shibae: a hitchhiker's guide to life in the sea.</title>
        <authorList>
            <person name="Wagner-Dobler I."/>
            <person name="Ballhausen B."/>
            <person name="Berger M."/>
            <person name="Brinkhoff T."/>
            <person name="Buchholz I."/>
            <person name="Bunk B."/>
            <person name="Cypionka H."/>
            <person name="Daniel R."/>
            <person name="Drepper T."/>
            <person name="Gerdts G."/>
            <person name="Hahnke S."/>
            <person name="Han C."/>
            <person name="Jahn D."/>
            <person name="Kalhoefer D."/>
            <person name="Kiss H."/>
            <person name="Klenk H.P."/>
            <person name="Kyrpides N."/>
            <person name="Liebl W."/>
            <person name="Liesegang H."/>
            <person name="Meincke L."/>
            <person name="Pati A."/>
            <person name="Petersen J."/>
            <person name="Piekarski T."/>
            <person name="Pommerenke C."/>
            <person name="Pradella S."/>
            <person name="Pukall R."/>
            <person name="Rabus R."/>
            <person name="Stackebrandt E."/>
            <person name="Thole S."/>
            <person name="Thompson L."/>
            <person name="Tielen P."/>
            <person name="Tomasch J."/>
            <person name="von Jan M."/>
            <person name="Wanphrut N."/>
            <person name="Wichels A."/>
            <person name="Zech H."/>
            <person name="Simon M."/>
        </authorList>
    </citation>
    <scope>NUCLEOTIDE SEQUENCE [LARGE SCALE GENOMIC DNA]</scope>
    <source>
        <strain evidence="4">DSM 16493 / NCIMB 14021 / DFL 12</strain>
    </source>
</reference>
<keyword evidence="4" id="KW-1185">Reference proteome</keyword>
<accession>A8LJW0</accession>
<evidence type="ECO:0000313" key="4">
    <source>
        <dbReference type="Proteomes" id="UP000006833"/>
    </source>
</evidence>
<evidence type="ECO:0000259" key="2">
    <source>
        <dbReference type="Pfam" id="PF07589"/>
    </source>
</evidence>
<protein>
    <recommendedName>
        <fullName evidence="2">Ice-binding protein C-terminal domain-containing protein</fullName>
    </recommendedName>
</protein>
<sequence>MRKLLLTSLVALCPAVASATTLAGDTVNLALPGFGAVDVVVGSGIEFDLDGTTFDLNPNGTNNLLVVDGDVFGTVGNVSSLVISDMNFNDGSELTGFLVTQTNLVNLQVSFTADSLTFTFDPNTDSPNGILLEGAYLTQLPGAGPTPVPLPATAPLLLLAAGGLAVMRRRKARG</sequence>
<keyword evidence="1" id="KW-0732">Signal</keyword>
<gene>
    <name evidence="3" type="ordered locus">Dshi_0037</name>
</gene>
<dbReference type="HOGENOM" id="CLU_1537650_0_0_5"/>
<evidence type="ECO:0000256" key="1">
    <source>
        <dbReference type="SAM" id="SignalP"/>
    </source>
</evidence>
<proteinExistence type="predicted"/>
<dbReference type="Proteomes" id="UP000006833">
    <property type="component" value="Chromosome"/>
</dbReference>
<dbReference type="OrthoDB" id="5321109at2"/>
<feature type="signal peptide" evidence="1">
    <location>
        <begin position="1"/>
        <end position="19"/>
    </location>
</feature>
<organism evidence="3 4">
    <name type="scientific">Dinoroseobacter shibae (strain DSM 16493 / NCIMB 14021 / DFL 12)</name>
    <dbReference type="NCBI Taxonomy" id="398580"/>
    <lineage>
        <taxon>Bacteria</taxon>
        <taxon>Pseudomonadati</taxon>
        <taxon>Pseudomonadota</taxon>
        <taxon>Alphaproteobacteria</taxon>
        <taxon>Rhodobacterales</taxon>
        <taxon>Roseobacteraceae</taxon>
        <taxon>Dinoroseobacter</taxon>
    </lineage>
</organism>
<dbReference type="NCBIfam" id="TIGR03370">
    <property type="entry name" value="VPLPA-CTERM"/>
    <property type="match status" value="1"/>
</dbReference>
<name>A8LJW0_DINSH</name>
<dbReference type="RefSeq" id="WP_012176719.1">
    <property type="nucleotide sequence ID" value="NC_009952.1"/>
</dbReference>
<dbReference type="InterPro" id="IPR013424">
    <property type="entry name" value="Ice-binding_C"/>
</dbReference>
<feature type="chain" id="PRO_5002725966" description="Ice-binding protein C-terminal domain-containing protein" evidence="1">
    <location>
        <begin position="20"/>
        <end position="174"/>
    </location>
</feature>
<feature type="domain" description="Ice-binding protein C-terminal" evidence="2">
    <location>
        <begin position="147"/>
        <end position="171"/>
    </location>
</feature>
<evidence type="ECO:0000313" key="3">
    <source>
        <dbReference type="EMBL" id="ABV91786.1"/>
    </source>
</evidence>
<dbReference type="AlphaFoldDB" id="A8LJW0"/>
<dbReference type="EMBL" id="CP000830">
    <property type="protein sequence ID" value="ABV91786.1"/>
    <property type="molecule type" value="Genomic_DNA"/>
</dbReference>
<dbReference type="InterPro" id="IPR022472">
    <property type="entry name" value="VPLPA-CTERM"/>
</dbReference>
<dbReference type="KEGG" id="dsh:Dshi_0037"/>